<organism evidence="2 3">
    <name type="scientific">Saguinus oedipus</name>
    <name type="common">Cotton-top tamarin</name>
    <name type="synonym">Oedipomidas oedipus</name>
    <dbReference type="NCBI Taxonomy" id="9490"/>
    <lineage>
        <taxon>Eukaryota</taxon>
        <taxon>Metazoa</taxon>
        <taxon>Chordata</taxon>
        <taxon>Craniata</taxon>
        <taxon>Vertebrata</taxon>
        <taxon>Euteleostomi</taxon>
        <taxon>Mammalia</taxon>
        <taxon>Eutheria</taxon>
        <taxon>Euarchontoglires</taxon>
        <taxon>Primates</taxon>
        <taxon>Haplorrhini</taxon>
        <taxon>Platyrrhini</taxon>
        <taxon>Cebidae</taxon>
        <taxon>Callitrichinae</taxon>
        <taxon>Saguinus</taxon>
    </lineage>
</organism>
<proteinExistence type="predicted"/>
<dbReference type="EMBL" id="JASSZA010000005">
    <property type="protein sequence ID" value="KAK2111959.1"/>
    <property type="molecule type" value="Genomic_DNA"/>
</dbReference>
<feature type="compositionally biased region" description="Basic and acidic residues" evidence="1">
    <location>
        <begin position="61"/>
        <end position="72"/>
    </location>
</feature>
<evidence type="ECO:0000313" key="3">
    <source>
        <dbReference type="Proteomes" id="UP001266305"/>
    </source>
</evidence>
<evidence type="ECO:0000313" key="2">
    <source>
        <dbReference type="EMBL" id="KAK2111959.1"/>
    </source>
</evidence>
<reference evidence="2 3" key="1">
    <citation type="submission" date="2023-05" db="EMBL/GenBank/DDBJ databases">
        <title>B98-5 Cell Line De Novo Hybrid Assembly: An Optical Mapping Approach.</title>
        <authorList>
            <person name="Kananen K."/>
            <person name="Auerbach J.A."/>
            <person name="Kautto E."/>
            <person name="Blachly J.S."/>
        </authorList>
    </citation>
    <scope>NUCLEOTIDE SEQUENCE [LARGE SCALE GENOMIC DNA]</scope>
    <source>
        <strain evidence="2">B95-8</strain>
        <tissue evidence="2">Cell line</tissue>
    </source>
</reference>
<comment type="caution">
    <text evidence="2">The sequence shown here is derived from an EMBL/GenBank/DDBJ whole genome shotgun (WGS) entry which is preliminary data.</text>
</comment>
<evidence type="ECO:0000256" key="1">
    <source>
        <dbReference type="SAM" id="MobiDB-lite"/>
    </source>
</evidence>
<keyword evidence="3" id="KW-1185">Reference proteome</keyword>
<accession>A0ABQ9VRF8</accession>
<feature type="region of interest" description="Disordered" evidence="1">
    <location>
        <begin position="40"/>
        <end position="123"/>
    </location>
</feature>
<feature type="compositionally biased region" description="Basic and acidic residues" evidence="1">
    <location>
        <begin position="82"/>
        <end position="99"/>
    </location>
</feature>
<gene>
    <name evidence="2" type="ORF">P7K49_011705</name>
</gene>
<name>A0ABQ9VRF8_SAGOE</name>
<sequence>MAKTKKQERKGEILLMLLGLDTILRTSHFTNWKGTQVRRSLMPTSSDDNIKVLHERKKGNRKQEVQPKDRHLPHGQALQKGEGARNTEDNTKKAEDKTKQGPSLSKAELPKDAKDKASPGLQT</sequence>
<protein>
    <submittedName>
        <fullName evidence="2">Uncharacterized protein</fullName>
    </submittedName>
</protein>
<dbReference type="Proteomes" id="UP001266305">
    <property type="component" value="Unassembled WGS sequence"/>
</dbReference>
<feature type="compositionally biased region" description="Basic and acidic residues" evidence="1">
    <location>
        <begin position="108"/>
        <end position="117"/>
    </location>
</feature>